<organism evidence="2 3">
    <name type="scientific">Winogradskyella echinorum</name>
    <dbReference type="NCBI Taxonomy" id="538189"/>
    <lineage>
        <taxon>Bacteria</taxon>
        <taxon>Pseudomonadati</taxon>
        <taxon>Bacteroidota</taxon>
        <taxon>Flavobacteriia</taxon>
        <taxon>Flavobacteriales</taxon>
        <taxon>Flavobacteriaceae</taxon>
        <taxon>Winogradskyella</taxon>
    </lineage>
</organism>
<keyword evidence="3" id="KW-1185">Reference proteome</keyword>
<proteinExistence type="predicted"/>
<sequence>MENKTSKYFKYAIGEIILVVIGILIALQINNWNENRLQNQTLENIYSIIAEDLKNDIEDTNAILKGKKELEPTFNKILDGSFTKDDYKNCDGCEYIIIGGPDLTIEKRGYNLLNNFNSSKTNADGLTNNIVQFYTKQLTKLTVDDDLRTSDIANNINDWKSKYNWYSDYITGRNKDGFIEYALENLDYKNRVANHYMLNYTIYIPKLEDFNAEAKHILSQLEEKLK</sequence>
<keyword evidence="1" id="KW-0812">Transmembrane</keyword>
<name>A0ABR6XZM0_9FLAO</name>
<keyword evidence="1" id="KW-0472">Membrane</keyword>
<dbReference type="Pfam" id="PF19578">
    <property type="entry name" value="DUF6090"/>
    <property type="match status" value="1"/>
</dbReference>
<reference evidence="2 3" key="1">
    <citation type="submission" date="2020-08" db="EMBL/GenBank/DDBJ databases">
        <title>Winogradskyella ouciana sp. nov., isolated from the hadal seawater of the Mariana Trench.</title>
        <authorList>
            <person name="He X."/>
        </authorList>
    </citation>
    <scope>NUCLEOTIDE SEQUENCE [LARGE SCALE GENOMIC DNA]</scope>
    <source>
        <strain evidence="2 3">KCTC 22026</strain>
    </source>
</reference>
<comment type="caution">
    <text evidence="2">The sequence shown here is derived from an EMBL/GenBank/DDBJ whole genome shotgun (WGS) entry which is preliminary data.</text>
</comment>
<evidence type="ECO:0000256" key="1">
    <source>
        <dbReference type="SAM" id="Phobius"/>
    </source>
</evidence>
<dbReference type="RefSeq" id="WP_186845024.1">
    <property type="nucleotide sequence ID" value="NZ_JACOME010000001.1"/>
</dbReference>
<gene>
    <name evidence="2" type="ORF">H6H04_06070</name>
</gene>
<dbReference type="EMBL" id="JACOME010000001">
    <property type="protein sequence ID" value="MBC3845936.1"/>
    <property type="molecule type" value="Genomic_DNA"/>
</dbReference>
<feature type="transmembrane region" description="Helical" evidence="1">
    <location>
        <begin position="12"/>
        <end position="29"/>
    </location>
</feature>
<dbReference type="InterPro" id="IPR045749">
    <property type="entry name" value="DUF6090"/>
</dbReference>
<evidence type="ECO:0000313" key="2">
    <source>
        <dbReference type="EMBL" id="MBC3845936.1"/>
    </source>
</evidence>
<accession>A0ABR6XZM0</accession>
<dbReference type="Proteomes" id="UP000607435">
    <property type="component" value="Unassembled WGS sequence"/>
</dbReference>
<protein>
    <submittedName>
        <fullName evidence="2">Uncharacterized protein</fullName>
    </submittedName>
</protein>
<evidence type="ECO:0000313" key="3">
    <source>
        <dbReference type="Proteomes" id="UP000607435"/>
    </source>
</evidence>
<keyword evidence="1" id="KW-1133">Transmembrane helix</keyword>